<keyword evidence="2" id="KW-1185">Reference proteome</keyword>
<evidence type="ECO:0000313" key="2">
    <source>
        <dbReference type="Proteomes" id="UP001418796"/>
    </source>
</evidence>
<name>A0ABU9VDM2_9BACI</name>
<protein>
    <submittedName>
        <fullName evidence="1">Uncharacterized protein</fullName>
    </submittedName>
</protein>
<sequence length="96" mass="10954">MKQYRWLIGAGASLLIMILGFVIQIEVDSPEDETVIIDYTLTEYSAPACFDDAGFTNNIDDATYGEMENSAFSPESKCTRDAFQSESVPLWFWYFR</sequence>
<dbReference type="Proteomes" id="UP001418796">
    <property type="component" value="Unassembled WGS sequence"/>
</dbReference>
<reference evidence="1 2" key="1">
    <citation type="submission" date="2024-03" db="EMBL/GenBank/DDBJ databases">
        <title>Bacilli Hybrid Assemblies.</title>
        <authorList>
            <person name="Kovac J."/>
        </authorList>
    </citation>
    <scope>NUCLEOTIDE SEQUENCE [LARGE SCALE GENOMIC DNA]</scope>
    <source>
        <strain evidence="1 2">FSL R7-0666</strain>
    </source>
</reference>
<evidence type="ECO:0000313" key="1">
    <source>
        <dbReference type="EMBL" id="MEN0642005.1"/>
    </source>
</evidence>
<gene>
    <name evidence="1" type="ORF">MKY91_02365</name>
</gene>
<accession>A0ABU9VDM2</accession>
<organism evidence="1 2">
    <name type="scientific">Alkalicoccobacillus gibsonii</name>
    <dbReference type="NCBI Taxonomy" id="79881"/>
    <lineage>
        <taxon>Bacteria</taxon>
        <taxon>Bacillati</taxon>
        <taxon>Bacillota</taxon>
        <taxon>Bacilli</taxon>
        <taxon>Bacillales</taxon>
        <taxon>Bacillaceae</taxon>
        <taxon>Alkalicoccobacillus</taxon>
    </lineage>
</organism>
<dbReference type="EMBL" id="JBCITK010000001">
    <property type="protein sequence ID" value="MEN0642005.1"/>
    <property type="molecule type" value="Genomic_DNA"/>
</dbReference>
<proteinExistence type="predicted"/>
<dbReference type="RefSeq" id="WP_343129167.1">
    <property type="nucleotide sequence ID" value="NZ_JBCITK010000001.1"/>
</dbReference>
<comment type="caution">
    <text evidence="1">The sequence shown here is derived from an EMBL/GenBank/DDBJ whole genome shotgun (WGS) entry which is preliminary data.</text>
</comment>